<dbReference type="InterPro" id="IPR012337">
    <property type="entry name" value="RNaseH-like_sf"/>
</dbReference>
<dbReference type="NCBIfam" id="NF033516">
    <property type="entry name" value="transpos_IS3"/>
    <property type="match status" value="1"/>
</dbReference>
<reference evidence="3 4" key="1">
    <citation type="journal article" date="2016" name="Genome Announc.">
        <title>Draft Genome Sequence of Planomonospora sphaerica JCM9374, a Rare Actinomycete.</title>
        <authorList>
            <person name="Dohra H."/>
            <person name="Suzuki T."/>
            <person name="Inoue Y."/>
            <person name="Kodani S."/>
        </authorList>
    </citation>
    <scope>NUCLEOTIDE SEQUENCE [LARGE SCALE GENOMIC DNA]</scope>
    <source>
        <strain evidence="3 4">JCM 9374</strain>
    </source>
</reference>
<dbReference type="PANTHER" id="PTHR46889:SF4">
    <property type="entry name" value="TRANSPOSASE INSO FOR INSERTION SEQUENCE ELEMENT IS911B-RELATED"/>
    <property type="match status" value="1"/>
</dbReference>
<gene>
    <name evidence="3" type="ORF">PS9374_04612</name>
</gene>
<proteinExistence type="predicted"/>
<dbReference type="InterPro" id="IPR048020">
    <property type="entry name" value="Transpos_IS3"/>
</dbReference>
<sequence>MTLAKYELIDAEKAHHKIAKMCAWLGVSRSGYYEWRQRPASATAQRRALLARLVAEIFHDAHETYGYRRVHAELLRRGESCSAELVRALMREQGLVPAQVRAFRPATTAQGAFRGIPDLVGRDFTATRPGLKLVGDITYIPTWEGFVYLATVIDCHSKTVLGWAMAEHYRTELIKDAMRMAAGTGLLQPGAVFHSDCGSNYTSEEFGRFLTGLGIRRSVGRTGVCYDNAMAESFFSAIKNEWLNRFVFSTRAKAKRQVIRYIEGFYNRRRLHSALGYRSPLEALNEFHSSREAA</sequence>
<dbReference type="InterPro" id="IPR050900">
    <property type="entry name" value="Transposase_IS3/IS150/IS904"/>
</dbReference>
<organism evidence="3 4">
    <name type="scientific">Planomonospora sphaerica</name>
    <dbReference type="NCBI Taxonomy" id="161355"/>
    <lineage>
        <taxon>Bacteria</taxon>
        <taxon>Bacillati</taxon>
        <taxon>Actinomycetota</taxon>
        <taxon>Actinomycetes</taxon>
        <taxon>Streptosporangiales</taxon>
        <taxon>Streptosporangiaceae</taxon>
        <taxon>Planomonospora</taxon>
    </lineage>
</organism>
<dbReference type="EMBL" id="BDCX01000011">
    <property type="protein sequence ID" value="GAT68947.1"/>
    <property type="molecule type" value="Genomic_DNA"/>
</dbReference>
<dbReference type="GO" id="GO:0015074">
    <property type="term" value="P:DNA integration"/>
    <property type="evidence" value="ECO:0007669"/>
    <property type="project" value="InterPro"/>
</dbReference>
<accession>A0A171DJD2</accession>
<evidence type="ECO:0000259" key="2">
    <source>
        <dbReference type="PROSITE" id="PS50994"/>
    </source>
</evidence>
<reference evidence="4" key="2">
    <citation type="submission" date="2016-04" db="EMBL/GenBank/DDBJ databases">
        <title>Planomonospora sphaerica JCM9374 whole genome shotgun sequence.</title>
        <authorList>
            <person name="Suzuki T."/>
            <person name="Dohra H."/>
            <person name="Kodani S."/>
        </authorList>
    </citation>
    <scope>NUCLEOTIDE SEQUENCE [LARGE SCALE GENOMIC DNA]</scope>
    <source>
        <strain evidence="4">JCM 9374</strain>
    </source>
</reference>
<feature type="domain" description="Integrase catalytic" evidence="2">
    <location>
        <begin position="125"/>
        <end position="288"/>
    </location>
</feature>
<dbReference type="AlphaFoldDB" id="A0A171DJD2"/>
<dbReference type="Gene3D" id="3.30.420.10">
    <property type="entry name" value="Ribonuclease H-like superfamily/Ribonuclease H"/>
    <property type="match status" value="1"/>
</dbReference>
<dbReference type="SUPFAM" id="SSF53098">
    <property type="entry name" value="Ribonuclease H-like"/>
    <property type="match status" value="1"/>
</dbReference>
<keyword evidence="4" id="KW-1185">Reference proteome</keyword>
<dbReference type="InterPro" id="IPR025948">
    <property type="entry name" value="HTH-like_dom"/>
</dbReference>
<dbReference type="InterPro" id="IPR001584">
    <property type="entry name" value="Integrase_cat-core"/>
</dbReference>
<evidence type="ECO:0000256" key="1">
    <source>
        <dbReference type="ARBA" id="ARBA00002286"/>
    </source>
</evidence>
<evidence type="ECO:0000313" key="4">
    <source>
        <dbReference type="Proteomes" id="UP000077701"/>
    </source>
</evidence>
<dbReference type="GO" id="GO:0003676">
    <property type="term" value="F:nucleic acid binding"/>
    <property type="evidence" value="ECO:0007669"/>
    <property type="project" value="InterPro"/>
</dbReference>
<dbReference type="Pfam" id="PF00665">
    <property type="entry name" value="rve"/>
    <property type="match status" value="1"/>
</dbReference>
<comment type="function">
    <text evidence="1">Involved in the transposition of the insertion sequence.</text>
</comment>
<comment type="caution">
    <text evidence="3">The sequence shown here is derived from an EMBL/GenBank/DDBJ whole genome shotgun (WGS) entry which is preliminary data.</text>
</comment>
<dbReference type="Proteomes" id="UP000077701">
    <property type="component" value="Unassembled WGS sequence"/>
</dbReference>
<evidence type="ECO:0000313" key="3">
    <source>
        <dbReference type="EMBL" id="GAT68947.1"/>
    </source>
</evidence>
<dbReference type="InterPro" id="IPR036397">
    <property type="entry name" value="RNaseH_sf"/>
</dbReference>
<name>A0A171DJD2_9ACTN</name>
<dbReference type="STRING" id="161355.PS9374_04612"/>
<dbReference type="PANTHER" id="PTHR46889">
    <property type="entry name" value="TRANSPOSASE INSF FOR INSERTION SEQUENCE IS3B-RELATED"/>
    <property type="match status" value="1"/>
</dbReference>
<protein>
    <submittedName>
        <fullName evidence="3">Integrase</fullName>
    </submittedName>
</protein>
<dbReference type="Pfam" id="PF13276">
    <property type="entry name" value="HTH_21"/>
    <property type="match status" value="1"/>
</dbReference>
<dbReference type="PROSITE" id="PS50994">
    <property type="entry name" value="INTEGRASE"/>
    <property type="match status" value="1"/>
</dbReference>
<dbReference type="Pfam" id="PF13333">
    <property type="entry name" value="rve_2"/>
    <property type="match status" value="1"/>
</dbReference>